<organism evidence="6 7">
    <name type="scientific">Thermoflavifilum thermophilum</name>
    <dbReference type="NCBI Taxonomy" id="1393122"/>
    <lineage>
        <taxon>Bacteria</taxon>
        <taxon>Pseudomonadati</taxon>
        <taxon>Bacteroidota</taxon>
        <taxon>Chitinophagia</taxon>
        <taxon>Chitinophagales</taxon>
        <taxon>Chitinophagaceae</taxon>
        <taxon>Thermoflavifilum</taxon>
    </lineage>
</organism>
<dbReference type="STRING" id="1393122.SAMN05660895_0660"/>
<reference evidence="7" key="1">
    <citation type="submission" date="2016-10" db="EMBL/GenBank/DDBJ databases">
        <authorList>
            <person name="Varghese N."/>
            <person name="Submissions S."/>
        </authorList>
    </citation>
    <scope>NUCLEOTIDE SEQUENCE [LARGE SCALE GENOMIC DNA]</scope>
    <source>
        <strain evidence="7">DSM 14807</strain>
    </source>
</reference>
<dbReference type="InterPro" id="IPR007221">
    <property type="entry name" value="MreC"/>
</dbReference>
<accession>A0A1I7N5K1</accession>
<dbReference type="AlphaFoldDB" id="A0A1I7N5K1"/>
<dbReference type="RefSeq" id="WP_092457679.1">
    <property type="nucleotide sequence ID" value="NZ_FPCJ01000001.1"/>
</dbReference>
<evidence type="ECO:0000256" key="1">
    <source>
        <dbReference type="ARBA" id="ARBA00009369"/>
    </source>
</evidence>
<evidence type="ECO:0000313" key="7">
    <source>
        <dbReference type="Proteomes" id="UP000199537"/>
    </source>
</evidence>
<keyword evidence="3" id="KW-0133">Cell shape</keyword>
<sequence length="276" mass="31715">MRNLILFIRRYFNLLLFIAIEAICLNRVFSQNPFQQAWFLQFSEEWMGRLYQHYADVMQYFHLKQVNESLLAENARLRNQLLQDFSFPDTSRQLIRDTAHHRQYAYLPAEVVNNSIVHASNYITIHRGKLEGVHAHMGVVSSQGVAGVVVRASDHYALVMSLLHKDFRLSVRLKRTGDIGYVRWDGEDPTTALFSDIPRSVALYKNDTVVTSGFSVMFPPGIVVGYVEKVAHQPASNFQVARIRLATPFSRLRYVYVIENLQAPEQLQVESNVVSP</sequence>
<dbReference type="InterPro" id="IPR042175">
    <property type="entry name" value="Cell/Rod_MreC_2"/>
</dbReference>
<dbReference type="GO" id="GO:0008360">
    <property type="term" value="P:regulation of cell shape"/>
    <property type="evidence" value="ECO:0007669"/>
    <property type="project" value="UniProtKB-KW"/>
</dbReference>
<evidence type="ECO:0000256" key="2">
    <source>
        <dbReference type="ARBA" id="ARBA00013855"/>
    </source>
</evidence>
<dbReference type="PANTHER" id="PTHR34138:SF1">
    <property type="entry name" value="CELL SHAPE-DETERMINING PROTEIN MREC"/>
    <property type="match status" value="1"/>
</dbReference>
<dbReference type="EMBL" id="FPCJ01000001">
    <property type="protein sequence ID" value="SFV29932.1"/>
    <property type="molecule type" value="Genomic_DNA"/>
</dbReference>
<evidence type="ECO:0000256" key="3">
    <source>
        <dbReference type="ARBA" id="ARBA00022960"/>
    </source>
</evidence>
<dbReference type="GO" id="GO:0005886">
    <property type="term" value="C:plasma membrane"/>
    <property type="evidence" value="ECO:0007669"/>
    <property type="project" value="TreeGrafter"/>
</dbReference>
<dbReference type="Gene3D" id="2.40.10.340">
    <property type="entry name" value="Rod shape-determining protein MreC, domain 1"/>
    <property type="match status" value="1"/>
</dbReference>
<dbReference type="OrthoDB" id="9811827at2"/>
<evidence type="ECO:0000259" key="5">
    <source>
        <dbReference type="Pfam" id="PF04085"/>
    </source>
</evidence>
<feature type="domain" description="Rod shape-determining protein MreC beta-barrel core" evidence="5">
    <location>
        <begin position="111"/>
        <end position="259"/>
    </location>
</feature>
<dbReference type="NCBIfam" id="NF010532">
    <property type="entry name" value="PRK13922.9-3"/>
    <property type="match status" value="1"/>
</dbReference>
<evidence type="ECO:0000256" key="4">
    <source>
        <dbReference type="ARBA" id="ARBA00032089"/>
    </source>
</evidence>
<dbReference type="InterPro" id="IPR055342">
    <property type="entry name" value="MreC_beta-barrel_core"/>
</dbReference>
<dbReference type="Gene3D" id="2.40.10.350">
    <property type="entry name" value="Rod shape-determining protein MreC, domain 2"/>
    <property type="match status" value="1"/>
</dbReference>
<gene>
    <name evidence="6" type="ORF">SAMN05660895_0660</name>
</gene>
<protein>
    <recommendedName>
        <fullName evidence="2">Cell shape-determining protein MreC</fullName>
    </recommendedName>
    <alternativeName>
        <fullName evidence="4">Cell shape protein MreC</fullName>
    </alternativeName>
</protein>
<dbReference type="Proteomes" id="UP000199537">
    <property type="component" value="Unassembled WGS sequence"/>
</dbReference>
<name>A0A1I7N5K1_9BACT</name>
<keyword evidence="7" id="KW-1185">Reference proteome</keyword>
<dbReference type="PANTHER" id="PTHR34138">
    <property type="entry name" value="CELL SHAPE-DETERMINING PROTEIN MREC"/>
    <property type="match status" value="1"/>
</dbReference>
<evidence type="ECO:0000313" key="6">
    <source>
        <dbReference type="EMBL" id="SFV29932.1"/>
    </source>
</evidence>
<comment type="similarity">
    <text evidence="1">Belongs to the MreC family.</text>
</comment>
<dbReference type="Pfam" id="PF04085">
    <property type="entry name" value="MreC"/>
    <property type="match status" value="1"/>
</dbReference>
<proteinExistence type="inferred from homology"/>
<dbReference type="InterPro" id="IPR042177">
    <property type="entry name" value="Cell/Rod_1"/>
</dbReference>